<comment type="caution">
    <text evidence="2">The sequence shown here is derived from an EMBL/GenBank/DDBJ whole genome shotgun (WGS) entry which is preliminary data.</text>
</comment>
<dbReference type="Proteomes" id="UP000704611">
    <property type="component" value="Unassembled WGS sequence"/>
</dbReference>
<dbReference type="RefSeq" id="WP_217666640.1">
    <property type="nucleotide sequence ID" value="NZ_JAHRID010000001.1"/>
</dbReference>
<reference evidence="2 3" key="1">
    <citation type="submission" date="2021-06" db="EMBL/GenBank/DDBJ databases">
        <title>Rheinheimera indica sp. nov., isolated from deep-sea sediment.</title>
        <authorList>
            <person name="Wang Z."/>
            <person name="Zhang X.-Y."/>
        </authorList>
    </citation>
    <scope>NUCLEOTIDE SEQUENCE [LARGE SCALE GENOMIC DNA]</scope>
    <source>
        <strain evidence="2 3">SM2107</strain>
    </source>
</reference>
<keyword evidence="1" id="KW-0812">Transmembrane</keyword>
<keyword evidence="3" id="KW-1185">Reference proteome</keyword>
<dbReference type="Pfam" id="PF07963">
    <property type="entry name" value="N_methyl"/>
    <property type="match status" value="1"/>
</dbReference>
<name>A0ABS6MG44_9GAMM</name>
<keyword evidence="1" id="KW-0472">Membrane</keyword>
<feature type="transmembrane region" description="Helical" evidence="1">
    <location>
        <begin position="12"/>
        <end position="33"/>
    </location>
</feature>
<keyword evidence="1" id="KW-1133">Transmembrane helix</keyword>
<evidence type="ECO:0000313" key="2">
    <source>
        <dbReference type="EMBL" id="MBV2127790.1"/>
    </source>
</evidence>
<gene>
    <name evidence="2" type="ORF">KQY15_01600</name>
</gene>
<proteinExistence type="predicted"/>
<evidence type="ECO:0000256" key="1">
    <source>
        <dbReference type="SAM" id="Phobius"/>
    </source>
</evidence>
<dbReference type="InterPro" id="IPR012902">
    <property type="entry name" value="N_methyl_site"/>
</dbReference>
<organism evidence="2 3">
    <name type="scientific">Arsukibacterium indicum</name>
    <dbReference type="NCBI Taxonomy" id="2848612"/>
    <lineage>
        <taxon>Bacteria</taxon>
        <taxon>Pseudomonadati</taxon>
        <taxon>Pseudomonadota</taxon>
        <taxon>Gammaproteobacteria</taxon>
        <taxon>Chromatiales</taxon>
        <taxon>Chromatiaceae</taxon>
        <taxon>Arsukibacterium</taxon>
    </lineage>
</organism>
<protein>
    <submittedName>
        <fullName evidence="2">Type II secretion system GspH family protein</fullName>
    </submittedName>
</protein>
<accession>A0ABS6MG44</accession>
<dbReference type="EMBL" id="JAHRID010000001">
    <property type="protein sequence ID" value="MBV2127790.1"/>
    <property type="molecule type" value="Genomic_DNA"/>
</dbReference>
<dbReference type="PROSITE" id="PS00409">
    <property type="entry name" value="PROKAR_NTER_METHYL"/>
    <property type="match status" value="1"/>
</dbReference>
<evidence type="ECO:0000313" key="3">
    <source>
        <dbReference type="Proteomes" id="UP000704611"/>
    </source>
</evidence>
<sequence length="128" mass="14501">MNCRQPAGFTLIELLVVITIMTTMLSLVAPLMIEQVDKAKAAAEYQQLEQYLADSAKVAFLKGQAVRFGFDGKQLIRYVGEDKTELNFEFLFFPQQALMINANGYANATHIKVLKRKTEQQLELAERL</sequence>
<dbReference type="NCBIfam" id="TIGR02532">
    <property type="entry name" value="IV_pilin_GFxxxE"/>
    <property type="match status" value="1"/>
</dbReference>